<reference evidence="2" key="3">
    <citation type="submission" date="2022-05" db="EMBL/GenBank/DDBJ databases">
        <title>Comparative genomics of Staphylococcus equorum isolates.</title>
        <authorList>
            <person name="Luelf R.H."/>
        </authorList>
    </citation>
    <scope>NUCLEOTIDE SEQUENCE</scope>
    <source>
        <strain evidence="2">TMW 2.2497</strain>
    </source>
</reference>
<keyword evidence="5" id="KW-1185">Reference proteome</keyword>
<dbReference type="InterPro" id="IPR000182">
    <property type="entry name" value="GNAT_dom"/>
</dbReference>
<dbReference type="STRING" id="246432.SE1039_04840"/>
<organism evidence="2 5">
    <name type="scientific">Staphylococcus equorum</name>
    <dbReference type="NCBI Taxonomy" id="246432"/>
    <lineage>
        <taxon>Bacteria</taxon>
        <taxon>Bacillati</taxon>
        <taxon>Bacillota</taxon>
        <taxon>Bacilli</taxon>
        <taxon>Bacillales</taxon>
        <taxon>Staphylococcaceae</taxon>
        <taxon>Staphylococcus</taxon>
    </lineage>
</organism>
<evidence type="ECO:0000313" key="5">
    <source>
        <dbReference type="Proteomes" id="UP001152422"/>
    </source>
</evidence>
<dbReference type="InterPro" id="IPR016181">
    <property type="entry name" value="Acyl_CoA_acyltransferase"/>
</dbReference>
<evidence type="ECO:0000313" key="4">
    <source>
        <dbReference type="Proteomes" id="UP000095464"/>
    </source>
</evidence>
<dbReference type="RefSeq" id="WP_002508374.1">
    <property type="nucleotide sequence ID" value="NZ_CP013114.1"/>
</dbReference>
<comment type="caution">
    <text evidence="2">The sequence shown here is derived from an EMBL/GenBank/DDBJ whole genome shotgun (WGS) entry which is preliminary data.</text>
</comment>
<feature type="domain" description="N-acetyltransferase" evidence="1">
    <location>
        <begin position="3"/>
        <end position="168"/>
    </location>
</feature>
<protein>
    <submittedName>
        <fullName evidence="2 3">Acetyltransferase</fullName>
    </submittedName>
</protein>
<proteinExistence type="predicted"/>
<dbReference type="Proteomes" id="UP001152422">
    <property type="component" value="Unassembled WGS sequence"/>
</dbReference>
<dbReference type="PANTHER" id="PTHR43415:SF3">
    <property type="entry name" value="GNAT-FAMILY ACETYLTRANSFERASE"/>
    <property type="match status" value="1"/>
</dbReference>
<reference evidence="4" key="1">
    <citation type="submission" date="2015-11" db="EMBL/GenBank/DDBJ databases">
        <title>Genomic diversity of Staphylococcus saprophyticus strains from urinary tract infections, animal surfaces, and fermented foods.</title>
        <authorList>
            <person name="Wolfe B.E."/>
        </authorList>
    </citation>
    <scope>NUCLEOTIDE SEQUENCE [LARGE SCALE GENOMIC DNA]</scope>
    <source>
        <strain evidence="4">738_7</strain>
    </source>
</reference>
<dbReference type="PROSITE" id="PS51186">
    <property type="entry name" value="GNAT"/>
    <property type="match status" value="1"/>
</dbReference>
<dbReference type="eggNOG" id="COG1247">
    <property type="taxonomic scope" value="Bacteria"/>
</dbReference>
<dbReference type="OrthoDB" id="9773249at2"/>
<dbReference type="SUPFAM" id="SSF55729">
    <property type="entry name" value="Acyl-CoA N-acyltransferases (Nat)"/>
    <property type="match status" value="1"/>
</dbReference>
<dbReference type="KEGG" id="seqo:SE1039_04840"/>
<evidence type="ECO:0000313" key="2">
    <source>
        <dbReference type="EMBL" id="MDG0846670.1"/>
    </source>
</evidence>
<dbReference type="GO" id="GO:0016747">
    <property type="term" value="F:acyltransferase activity, transferring groups other than amino-acyl groups"/>
    <property type="evidence" value="ECO:0007669"/>
    <property type="project" value="InterPro"/>
</dbReference>
<gene>
    <name evidence="3" type="ORF">ASS94_08285</name>
    <name evidence="2" type="ORF">M4L89_10595</name>
</gene>
<accession>A0A1B1G4L8</accession>
<name>A0A1B1G4L8_9STAP</name>
<sequence length="168" mass="19225">MVHQIREIGINDIDPFVKLLTTIYDESEYLIYNPGEYAPSNSDAVSNLEHYITSPSNAIYVAENNGELVGFSIVTTEKFERTRHEANFSMGVIRHYREKGLGQSLINSIEAWCLNHNIRRIEVSVVPENETAVALFKAAGYQIDGELRDKLYIDGRYFNKYIMSKLLL</sequence>
<evidence type="ECO:0000259" key="1">
    <source>
        <dbReference type="PROSITE" id="PS51186"/>
    </source>
</evidence>
<dbReference type="Pfam" id="PF13420">
    <property type="entry name" value="Acetyltransf_4"/>
    <property type="match status" value="1"/>
</dbReference>
<dbReference type="AlphaFoldDB" id="A0A1B1G4L8"/>
<reference evidence="3" key="2">
    <citation type="submission" date="2015-11" db="EMBL/GenBank/DDBJ databases">
        <authorList>
            <person name="Wolfe B.E."/>
        </authorList>
    </citation>
    <scope>NUCLEOTIDE SEQUENCE</scope>
    <source>
        <strain evidence="3">738_7</strain>
    </source>
</reference>
<dbReference type="EMBL" id="JAMBQA010000005">
    <property type="protein sequence ID" value="MDG0846670.1"/>
    <property type="molecule type" value="Genomic_DNA"/>
</dbReference>
<dbReference type="GeneID" id="69846613"/>
<dbReference type="Proteomes" id="UP000095464">
    <property type="component" value="Unassembled WGS sequence"/>
</dbReference>
<dbReference type="CDD" id="cd04301">
    <property type="entry name" value="NAT_SF"/>
    <property type="match status" value="1"/>
</dbReference>
<dbReference type="Gene3D" id="3.40.630.30">
    <property type="match status" value="1"/>
</dbReference>
<evidence type="ECO:0000313" key="3">
    <source>
        <dbReference type="EMBL" id="OEK55589.1"/>
    </source>
</evidence>
<dbReference type="EMBL" id="LNPX01000036">
    <property type="protein sequence ID" value="OEK55589.1"/>
    <property type="molecule type" value="Genomic_DNA"/>
</dbReference>
<dbReference type="PANTHER" id="PTHR43415">
    <property type="entry name" value="SPERMIDINE N(1)-ACETYLTRANSFERASE"/>
    <property type="match status" value="1"/>
</dbReference>